<name>A0A0L0JCA9_9ACTN</name>
<protein>
    <submittedName>
        <fullName evidence="6">F420-dependent oxidoreductase</fullName>
    </submittedName>
</protein>
<proteinExistence type="predicted"/>
<evidence type="ECO:0000259" key="5">
    <source>
        <dbReference type="Pfam" id="PF00296"/>
    </source>
</evidence>
<dbReference type="EMBL" id="JPPY01000262">
    <property type="protein sequence ID" value="KND23311.1"/>
    <property type="molecule type" value="Genomic_DNA"/>
</dbReference>
<dbReference type="GO" id="GO:0008726">
    <property type="term" value="F:alkanesulfonate monooxygenase activity"/>
    <property type="evidence" value="ECO:0007669"/>
    <property type="project" value="TreeGrafter"/>
</dbReference>
<evidence type="ECO:0000313" key="7">
    <source>
        <dbReference type="Proteomes" id="UP000037151"/>
    </source>
</evidence>
<organism evidence="6 7">
    <name type="scientific">Streptomyces acidiscabies</name>
    <dbReference type="NCBI Taxonomy" id="42234"/>
    <lineage>
        <taxon>Bacteria</taxon>
        <taxon>Bacillati</taxon>
        <taxon>Actinomycetota</taxon>
        <taxon>Actinomycetes</taxon>
        <taxon>Kitasatosporales</taxon>
        <taxon>Streptomycetaceae</taxon>
        <taxon>Streptomyces</taxon>
    </lineage>
</organism>
<dbReference type="InterPro" id="IPR011251">
    <property type="entry name" value="Luciferase-like_dom"/>
</dbReference>
<dbReference type="InterPro" id="IPR036661">
    <property type="entry name" value="Luciferase-like_sf"/>
</dbReference>
<dbReference type="InterPro" id="IPR019921">
    <property type="entry name" value="Lucif-like_OxRdtase_Rv2161c"/>
</dbReference>
<dbReference type="Gene3D" id="3.20.20.30">
    <property type="entry name" value="Luciferase-like domain"/>
    <property type="match status" value="1"/>
</dbReference>
<accession>A0A0L0JCA9</accession>
<dbReference type="Pfam" id="PF00296">
    <property type="entry name" value="Bac_luciferase"/>
    <property type="match status" value="1"/>
</dbReference>
<evidence type="ECO:0000256" key="2">
    <source>
        <dbReference type="ARBA" id="ARBA00022643"/>
    </source>
</evidence>
<dbReference type="PATRIC" id="fig|42234.21.peg.9177"/>
<evidence type="ECO:0000256" key="4">
    <source>
        <dbReference type="ARBA" id="ARBA00023033"/>
    </source>
</evidence>
<dbReference type="SUPFAM" id="SSF51679">
    <property type="entry name" value="Bacterial luciferase-like"/>
    <property type="match status" value="1"/>
</dbReference>
<dbReference type="OrthoDB" id="3206024at2"/>
<dbReference type="PANTHER" id="PTHR42847">
    <property type="entry name" value="ALKANESULFONATE MONOOXYGENASE"/>
    <property type="match status" value="1"/>
</dbReference>
<keyword evidence="3" id="KW-0560">Oxidoreductase</keyword>
<sequence>MRTGFSLPQFATMDRQFDQIARFAREAEALGAGSLWVGDRVLAAIDPVVGYGGSTCKTIPPEMNSVLDPFVALSVAAAVTETALLGTSTLIAPWYPPLLLARSLSGIDVVSRGRLIAGLGIGWSPDEYEGVGVPWKERGARLDECLDVLESVWTTAPVPRHDGPHHSIPAAHIGPKPVQSPHPPVYLSALSPAAQRRAARRADGVLPIAMVVPGGSYDPKAAVTTQLQQVRALAETQGRDPAEVDAILRINAAPGTTPQNIADVIRHTEDETDVDHVFVDLGYLVDQSVDQALDLAGQVLELSR</sequence>
<dbReference type="NCBIfam" id="TIGR03619">
    <property type="entry name" value="F420_Rv2161c"/>
    <property type="match status" value="1"/>
</dbReference>
<feature type="domain" description="Luciferase-like" evidence="5">
    <location>
        <begin position="15"/>
        <end position="269"/>
    </location>
</feature>
<dbReference type="PANTHER" id="PTHR42847:SF4">
    <property type="entry name" value="ALKANESULFONATE MONOOXYGENASE-RELATED"/>
    <property type="match status" value="1"/>
</dbReference>
<reference evidence="7" key="1">
    <citation type="submission" date="2014-07" db="EMBL/GenBank/DDBJ databases">
        <title>Genome sequencing of plant-pathogenic Streptomyces species.</title>
        <authorList>
            <person name="Harrison J."/>
            <person name="Sapp M."/>
            <person name="Thwaites R."/>
            <person name="Studholme D.J."/>
        </authorList>
    </citation>
    <scope>NUCLEOTIDE SEQUENCE [LARGE SCALE GENOMIC DNA]</scope>
    <source>
        <strain evidence="7">NCPPB 4445</strain>
    </source>
</reference>
<dbReference type="AlphaFoldDB" id="A0A0L0JCA9"/>
<dbReference type="RefSeq" id="WP_050375760.1">
    <property type="nucleotide sequence ID" value="NZ_KQ257835.1"/>
</dbReference>
<comment type="caution">
    <text evidence="6">The sequence shown here is derived from an EMBL/GenBank/DDBJ whole genome shotgun (WGS) entry which is preliminary data.</text>
</comment>
<keyword evidence="4" id="KW-0503">Monooxygenase</keyword>
<gene>
    <name evidence="6" type="ORF">IQ63_44675</name>
</gene>
<keyword evidence="1" id="KW-0285">Flavoprotein</keyword>
<dbReference type="InterPro" id="IPR050172">
    <property type="entry name" value="SsuD_RutA_monooxygenase"/>
</dbReference>
<evidence type="ECO:0000256" key="3">
    <source>
        <dbReference type="ARBA" id="ARBA00023002"/>
    </source>
</evidence>
<evidence type="ECO:0000256" key="1">
    <source>
        <dbReference type="ARBA" id="ARBA00022630"/>
    </source>
</evidence>
<dbReference type="Proteomes" id="UP000037151">
    <property type="component" value="Unassembled WGS sequence"/>
</dbReference>
<evidence type="ECO:0000313" key="6">
    <source>
        <dbReference type="EMBL" id="KND23311.1"/>
    </source>
</evidence>
<keyword evidence="2" id="KW-0288">FMN</keyword>
<dbReference type="GO" id="GO:0046306">
    <property type="term" value="P:alkanesulfonate catabolic process"/>
    <property type="evidence" value="ECO:0007669"/>
    <property type="project" value="TreeGrafter"/>
</dbReference>